<dbReference type="EMBL" id="CP020772">
    <property type="protein sequence ID" value="ARI76731.1"/>
    <property type="molecule type" value="Genomic_DNA"/>
</dbReference>
<name>A0A1W5ZTY9_9BACI</name>
<evidence type="ECO:0000313" key="1">
    <source>
        <dbReference type="EMBL" id="ARI76731.1"/>
    </source>
</evidence>
<accession>A0A1W5ZTY9</accession>
<protein>
    <submittedName>
        <fullName evidence="1">Hydrolase</fullName>
    </submittedName>
</protein>
<dbReference type="OrthoDB" id="2706506at2"/>
<dbReference type="KEGG" id="hmn:HM131_07680"/>
<sequence length="103" mass="12223">MEKNKYYINIGTREISVNHDANNDDFIVEATEDEILALREVFDEIENADNRSFYRAHIPAKPYHQDEDNDDYDYGMRVAFRKIYELGDEMTKKHITEMGILED</sequence>
<keyword evidence="1" id="KW-0378">Hydrolase</keyword>
<dbReference type="AlphaFoldDB" id="A0A1W5ZTY9"/>
<dbReference type="STRING" id="402384.HM131_07680"/>
<reference evidence="1 2" key="1">
    <citation type="submission" date="2017-04" db="EMBL/GenBank/DDBJ databases">
        <title>The whole genome sequencing and assembly of Halobacillus mangrovi strain.</title>
        <authorList>
            <person name="Lee S.-J."/>
            <person name="Park M.-K."/>
            <person name="Kim J.-Y."/>
            <person name="Lee Y.-J."/>
            <person name="Yi H."/>
            <person name="Bahn Y.-S."/>
            <person name="Kim J.F."/>
            <person name="Lee D.-W."/>
        </authorList>
    </citation>
    <scope>NUCLEOTIDE SEQUENCE [LARGE SCALE GENOMIC DNA]</scope>
    <source>
        <strain evidence="1 2">KTB 131</strain>
    </source>
</reference>
<gene>
    <name evidence="1" type="ORF">HM131_07680</name>
</gene>
<keyword evidence="2" id="KW-1185">Reference proteome</keyword>
<dbReference type="RefSeq" id="WP_085029208.1">
    <property type="nucleotide sequence ID" value="NZ_CP020772.1"/>
</dbReference>
<proteinExistence type="predicted"/>
<evidence type="ECO:0000313" key="2">
    <source>
        <dbReference type="Proteomes" id="UP000192527"/>
    </source>
</evidence>
<dbReference type="Proteomes" id="UP000192527">
    <property type="component" value="Chromosome"/>
</dbReference>
<organism evidence="1 2">
    <name type="scientific">Halobacillus mangrovi</name>
    <dbReference type="NCBI Taxonomy" id="402384"/>
    <lineage>
        <taxon>Bacteria</taxon>
        <taxon>Bacillati</taxon>
        <taxon>Bacillota</taxon>
        <taxon>Bacilli</taxon>
        <taxon>Bacillales</taxon>
        <taxon>Bacillaceae</taxon>
        <taxon>Halobacillus</taxon>
    </lineage>
</organism>
<dbReference type="GO" id="GO:0016787">
    <property type="term" value="F:hydrolase activity"/>
    <property type="evidence" value="ECO:0007669"/>
    <property type="project" value="UniProtKB-KW"/>
</dbReference>